<sequence length="302" mass="32724">MLLRSSSTPILNSWLPNSTSGSGTSPESDTLPQLTRTRSVCLTTSFEDSPGRSTPTRFAFDSDSRDSVKPKKSLRLPATPKPAKIQEKRNGEEMVSFFLSNSGLGSAAVEERCLAVAEKERMLVGGGAGVGRGGTCGGGGGSDNGSGSGSQDPGSWHGRETTDAYYKMMIEANPGNPLFLANYAKFLKEVKGDFTKAEEYYGRAILANPSDGNVLSLYADLIWQTHKDAARAEAYFDQAVKADPNDCYVMASYARFLWDTDDEEEEEDEEEAMKGQYAVETNNSPSELHQQESHWPPLSAAS</sequence>
<organism evidence="2 3">
    <name type="scientific">Handroanthus impetiginosus</name>
    <dbReference type="NCBI Taxonomy" id="429701"/>
    <lineage>
        <taxon>Eukaryota</taxon>
        <taxon>Viridiplantae</taxon>
        <taxon>Streptophyta</taxon>
        <taxon>Embryophyta</taxon>
        <taxon>Tracheophyta</taxon>
        <taxon>Spermatophyta</taxon>
        <taxon>Magnoliopsida</taxon>
        <taxon>eudicotyledons</taxon>
        <taxon>Gunneridae</taxon>
        <taxon>Pentapetalae</taxon>
        <taxon>asterids</taxon>
        <taxon>lamiids</taxon>
        <taxon>Lamiales</taxon>
        <taxon>Bignoniaceae</taxon>
        <taxon>Crescentiina</taxon>
        <taxon>Tabebuia alliance</taxon>
        <taxon>Handroanthus</taxon>
    </lineage>
</organism>
<gene>
    <name evidence="2" type="ORF">CDL12_18892</name>
</gene>
<dbReference type="EMBL" id="NKXS01003780">
    <property type="protein sequence ID" value="PIN08531.1"/>
    <property type="molecule type" value="Genomic_DNA"/>
</dbReference>
<feature type="region of interest" description="Disordered" evidence="1">
    <location>
        <begin position="261"/>
        <end position="302"/>
    </location>
</feature>
<keyword evidence="3" id="KW-1185">Reference proteome</keyword>
<proteinExistence type="predicted"/>
<dbReference type="PANTHER" id="PTHR26312">
    <property type="entry name" value="TETRATRICOPEPTIDE REPEAT PROTEIN 5"/>
    <property type="match status" value="1"/>
</dbReference>
<feature type="compositionally biased region" description="Acidic residues" evidence="1">
    <location>
        <begin position="261"/>
        <end position="271"/>
    </location>
</feature>
<dbReference type="OrthoDB" id="439046at2759"/>
<feature type="compositionally biased region" description="Polar residues" evidence="1">
    <location>
        <begin position="279"/>
        <end position="288"/>
    </location>
</feature>
<evidence type="ECO:0000313" key="3">
    <source>
        <dbReference type="Proteomes" id="UP000231279"/>
    </source>
</evidence>
<protein>
    <submittedName>
        <fullName evidence="2">Uncharacterized protein</fullName>
    </submittedName>
</protein>
<dbReference type="PANTHER" id="PTHR26312:SF168">
    <property type="entry name" value="OS06G0606700 PROTEIN"/>
    <property type="match status" value="1"/>
</dbReference>
<dbReference type="AlphaFoldDB" id="A0A2G9GTC2"/>
<comment type="caution">
    <text evidence="2">The sequence shown here is derived from an EMBL/GenBank/DDBJ whole genome shotgun (WGS) entry which is preliminary data.</text>
</comment>
<accession>A0A2G9GTC2</accession>
<feature type="compositionally biased region" description="Gly residues" evidence="1">
    <location>
        <begin position="136"/>
        <end position="148"/>
    </location>
</feature>
<name>A0A2G9GTC2_9LAMI</name>
<feature type="compositionally biased region" description="Basic and acidic residues" evidence="1">
    <location>
        <begin position="60"/>
        <end position="69"/>
    </location>
</feature>
<reference evidence="3" key="1">
    <citation type="journal article" date="2018" name="Gigascience">
        <title>Genome assembly of the Pink Ipe (Handroanthus impetiginosus, Bignoniaceae), a highly valued, ecologically keystone Neotropical timber forest tree.</title>
        <authorList>
            <person name="Silva-Junior O.B."/>
            <person name="Grattapaglia D."/>
            <person name="Novaes E."/>
            <person name="Collevatti R.G."/>
        </authorList>
    </citation>
    <scope>NUCLEOTIDE SEQUENCE [LARGE SCALE GENOMIC DNA]</scope>
    <source>
        <strain evidence="3">cv. UFG-1</strain>
    </source>
</reference>
<feature type="compositionally biased region" description="Polar residues" evidence="1">
    <location>
        <begin position="1"/>
        <end position="56"/>
    </location>
</feature>
<dbReference type="InterPro" id="IPR011990">
    <property type="entry name" value="TPR-like_helical_dom_sf"/>
</dbReference>
<dbReference type="Gene3D" id="1.25.40.10">
    <property type="entry name" value="Tetratricopeptide repeat domain"/>
    <property type="match status" value="1"/>
</dbReference>
<feature type="region of interest" description="Disordered" evidence="1">
    <location>
        <begin position="1"/>
        <end position="89"/>
    </location>
</feature>
<feature type="region of interest" description="Disordered" evidence="1">
    <location>
        <begin position="136"/>
        <end position="158"/>
    </location>
</feature>
<evidence type="ECO:0000256" key="1">
    <source>
        <dbReference type="SAM" id="MobiDB-lite"/>
    </source>
</evidence>
<dbReference type="SUPFAM" id="SSF48452">
    <property type="entry name" value="TPR-like"/>
    <property type="match status" value="1"/>
</dbReference>
<dbReference type="Proteomes" id="UP000231279">
    <property type="component" value="Unassembled WGS sequence"/>
</dbReference>
<evidence type="ECO:0000313" key="2">
    <source>
        <dbReference type="EMBL" id="PIN08531.1"/>
    </source>
</evidence>